<dbReference type="KEGG" id="dde:Dde_3562"/>
<gene>
    <name evidence="2" type="ordered locus">Dde_3562</name>
</gene>
<dbReference type="eggNOG" id="COG3439">
    <property type="taxonomic scope" value="Bacteria"/>
</dbReference>
<dbReference type="InterPro" id="IPR005180">
    <property type="entry name" value="DUF302"/>
</dbReference>
<reference evidence="2 3" key="1">
    <citation type="journal article" date="2011" name="J. Bacteriol.">
        <title>Complete genome sequence and updated annotation of Desulfovibrio alaskensis G20.</title>
        <authorList>
            <person name="Hauser L.J."/>
            <person name="Land M.L."/>
            <person name="Brown S.D."/>
            <person name="Larimer F."/>
            <person name="Keller K.L."/>
            <person name="Rapp-Giles B.J."/>
            <person name="Price M.N."/>
            <person name="Lin M."/>
            <person name="Bruce D.C."/>
            <person name="Detter J.C."/>
            <person name="Tapia R."/>
            <person name="Han C.S."/>
            <person name="Goodwin L.A."/>
            <person name="Cheng J.F."/>
            <person name="Pitluck S."/>
            <person name="Copeland A."/>
            <person name="Lucas S."/>
            <person name="Nolan M."/>
            <person name="Lapidus A.L."/>
            <person name="Palumbo A.V."/>
            <person name="Wall J.D."/>
        </authorList>
    </citation>
    <scope>NUCLEOTIDE SEQUENCE [LARGE SCALE GENOMIC DNA]</scope>
    <source>
        <strain evidence="3">ATCC BAA 1058 / DSM 17464 / G20</strain>
    </source>
</reference>
<dbReference type="SUPFAM" id="SSF103247">
    <property type="entry name" value="TT1751-like"/>
    <property type="match status" value="1"/>
</dbReference>
<proteinExistence type="predicted"/>
<keyword evidence="3" id="KW-1185">Reference proteome</keyword>
<dbReference type="CDD" id="cd14797">
    <property type="entry name" value="DUF302"/>
    <property type="match status" value="1"/>
</dbReference>
<dbReference type="EMBL" id="CP000112">
    <property type="protein sequence ID" value="ABB40355.1"/>
    <property type="molecule type" value="Genomic_DNA"/>
</dbReference>
<protein>
    <recommendedName>
        <fullName evidence="1">DUF302 domain-containing protein</fullName>
    </recommendedName>
</protein>
<dbReference type="AlphaFoldDB" id="Q30VE1"/>
<sequence length="150" mass="15763">MDTREIVQIPCSADTLAVWKAFLSALSDSNMSVFAVFDHKQNAEDAGLTMPETKVVVFGNPAAGTPLMNQAPTLALELPLKVLVRETRSGCEIVYTPFSVTAARHGLSAGHAAPNAPDTQDTTAIAQAIDAVDRLLAGLVQQACGSAITR</sequence>
<organism evidence="2 3">
    <name type="scientific">Oleidesulfovibrio alaskensis (strain ATCC BAA-1058 / DSM 17464 / G20)</name>
    <name type="common">Desulfovibrio alaskensis</name>
    <dbReference type="NCBI Taxonomy" id="207559"/>
    <lineage>
        <taxon>Bacteria</taxon>
        <taxon>Pseudomonadati</taxon>
        <taxon>Thermodesulfobacteriota</taxon>
        <taxon>Desulfovibrionia</taxon>
        <taxon>Desulfovibrionales</taxon>
        <taxon>Desulfovibrionaceae</taxon>
        <taxon>Oleidesulfovibrio</taxon>
    </lineage>
</organism>
<evidence type="ECO:0000259" key="1">
    <source>
        <dbReference type="Pfam" id="PF03625"/>
    </source>
</evidence>
<feature type="domain" description="DUF302" evidence="1">
    <location>
        <begin position="37"/>
        <end position="96"/>
    </location>
</feature>
<dbReference type="HOGENOM" id="CLU_116237_3_1_7"/>
<dbReference type="STRING" id="207559.Dde_3562"/>
<dbReference type="PANTHER" id="PTHR38342">
    <property type="entry name" value="SLR5037 PROTEIN"/>
    <property type="match status" value="1"/>
</dbReference>
<accession>Q30VE1</accession>
<name>Q30VE1_OLEA2</name>
<evidence type="ECO:0000313" key="3">
    <source>
        <dbReference type="Proteomes" id="UP000002710"/>
    </source>
</evidence>
<dbReference type="Proteomes" id="UP000002710">
    <property type="component" value="Chromosome"/>
</dbReference>
<evidence type="ECO:0000313" key="2">
    <source>
        <dbReference type="EMBL" id="ABB40355.1"/>
    </source>
</evidence>
<dbReference type="Gene3D" id="3.30.310.70">
    <property type="entry name" value="TT1751-like domain"/>
    <property type="match status" value="1"/>
</dbReference>
<dbReference type="RefSeq" id="WP_011369245.1">
    <property type="nucleotide sequence ID" value="NC_007519.1"/>
</dbReference>
<dbReference type="Pfam" id="PF03625">
    <property type="entry name" value="DUF302"/>
    <property type="match status" value="1"/>
</dbReference>
<dbReference type="PANTHER" id="PTHR38342:SF2">
    <property type="entry name" value="INNER MEMBRANE OR EXPORTED"/>
    <property type="match status" value="1"/>
</dbReference>
<dbReference type="InterPro" id="IPR035923">
    <property type="entry name" value="TT1751-like_sf"/>
</dbReference>